<keyword evidence="3" id="KW-0067">ATP-binding</keyword>
<dbReference type="SUPFAM" id="SSF52540">
    <property type="entry name" value="P-loop containing nucleoside triphosphate hydrolases"/>
    <property type="match status" value="1"/>
</dbReference>
<accession>A0A4V2M3M9</accession>
<evidence type="ECO:0000313" key="4">
    <source>
        <dbReference type="Proteomes" id="UP000294225"/>
    </source>
</evidence>
<dbReference type="GO" id="GO:0005524">
    <property type="term" value="F:ATP binding"/>
    <property type="evidence" value="ECO:0007669"/>
    <property type="project" value="UniProtKB-KW"/>
</dbReference>
<protein>
    <submittedName>
        <fullName evidence="3">ATP-binding cassette domain-containing protein</fullName>
    </submittedName>
</protein>
<dbReference type="InterPro" id="IPR027417">
    <property type="entry name" value="P-loop_NTPase"/>
</dbReference>
<dbReference type="EMBL" id="SJKC01000005">
    <property type="protein sequence ID" value="TCC32662.1"/>
    <property type="molecule type" value="Genomic_DNA"/>
</dbReference>
<feature type="region of interest" description="Disordered" evidence="1">
    <location>
        <begin position="1"/>
        <end position="35"/>
    </location>
</feature>
<evidence type="ECO:0000259" key="2">
    <source>
        <dbReference type="Pfam" id="PF00005"/>
    </source>
</evidence>
<dbReference type="RefSeq" id="WP_131498786.1">
    <property type="nucleotide sequence ID" value="NZ_SJKC01000005.1"/>
</dbReference>
<dbReference type="GO" id="GO:0016887">
    <property type="term" value="F:ATP hydrolysis activity"/>
    <property type="evidence" value="ECO:0007669"/>
    <property type="project" value="InterPro"/>
</dbReference>
<comment type="caution">
    <text evidence="3">The sequence shown here is derived from an EMBL/GenBank/DDBJ whole genome shotgun (WGS) entry which is preliminary data.</text>
</comment>
<dbReference type="AlphaFoldDB" id="A0A4V2M3M9"/>
<organism evidence="3 4">
    <name type="scientific">Kribbella speibonae</name>
    <dbReference type="NCBI Taxonomy" id="1572660"/>
    <lineage>
        <taxon>Bacteria</taxon>
        <taxon>Bacillati</taxon>
        <taxon>Actinomycetota</taxon>
        <taxon>Actinomycetes</taxon>
        <taxon>Propionibacteriales</taxon>
        <taxon>Kribbellaceae</taxon>
        <taxon>Kribbella</taxon>
    </lineage>
</organism>
<dbReference type="InterPro" id="IPR003439">
    <property type="entry name" value="ABC_transporter-like_ATP-bd"/>
</dbReference>
<feature type="domain" description="ABC transporter" evidence="2">
    <location>
        <begin position="23"/>
        <end position="64"/>
    </location>
</feature>
<proteinExistence type="predicted"/>
<gene>
    <name evidence="3" type="ORF">E0H92_31225</name>
</gene>
<evidence type="ECO:0000313" key="3">
    <source>
        <dbReference type="EMBL" id="TCC32662.1"/>
    </source>
</evidence>
<dbReference type="Proteomes" id="UP000294225">
    <property type="component" value="Unassembled WGS sequence"/>
</dbReference>
<evidence type="ECO:0000256" key="1">
    <source>
        <dbReference type="SAM" id="MobiDB-lite"/>
    </source>
</evidence>
<dbReference type="Pfam" id="PF00005">
    <property type="entry name" value="ABC_tran"/>
    <property type="match status" value="1"/>
</dbReference>
<keyword evidence="3" id="KW-0547">Nucleotide-binding</keyword>
<dbReference type="Gene3D" id="3.40.50.300">
    <property type="entry name" value="P-loop containing nucleotide triphosphate hydrolases"/>
    <property type="match status" value="1"/>
</dbReference>
<sequence>MPDRADGSVGVRRPGAGHRGRPPEIVVLTGPNGSGRSTVRRLLVGELRSLGRLELDLDRPMSELTRASSAVSESSGR</sequence>
<reference evidence="3 4" key="1">
    <citation type="submission" date="2019-02" db="EMBL/GenBank/DDBJ databases">
        <title>Kribbella capetownensis sp. nov. and Kribbella speibonae sp. nov., isolated from soil.</title>
        <authorList>
            <person name="Curtis S.M."/>
            <person name="Norton I."/>
            <person name="Everest G.J."/>
            <person name="Meyers P.R."/>
        </authorList>
    </citation>
    <scope>NUCLEOTIDE SEQUENCE [LARGE SCALE GENOMIC DNA]</scope>
    <source>
        <strain evidence="3 4">YM55</strain>
    </source>
</reference>
<name>A0A4V2M3M9_9ACTN</name>